<name>A0A0S8FUA3_UNCW3</name>
<dbReference type="PANTHER" id="PTHR12110">
    <property type="entry name" value="HYDROXYPYRUVATE ISOMERASE"/>
    <property type="match status" value="1"/>
</dbReference>
<dbReference type="InterPro" id="IPR013022">
    <property type="entry name" value="Xyl_isomerase-like_TIM-brl"/>
</dbReference>
<dbReference type="STRING" id="1703779.AMJ83_08025"/>
<gene>
    <name evidence="2" type="ORF">AMJ83_08025</name>
</gene>
<dbReference type="InterPro" id="IPR050312">
    <property type="entry name" value="IolE/XylAMocC-like"/>
</dbReference>
<accession>A0A0S8FUA3</accession>
<dbReference type="Proteomes" id="UP000051373">
    <property type="component" value="Unassembled WGS sequence"/>
</dbReference>
<proteinExistence type="predicted"/>
<feature type="domain" description="Xylose isomerase-like TIM barrel" evidence="1">
    <location>
        <begin position="33"/>
        <end position="264"/>
    </location>
</feature>
<dbReference type="EMBL" id="LJUJ01000017">
    <property type="protein sequence ID" value="KPK63181.1"/>
    <property type="molecule type" value="Genomic_DNA"/>
</dbReference>
<evidence type="ECO:0000259" key="1">
    <source>
        <dbReference type="Pfam" id="PF01261"/>
    </source>
</evidence>
<protein>
    <recommendedName>
        <fullName evidence="1">Xylose isomerase-like TIM barrel domain-containing protein</fullName>
    </recommendedName>
</protein>
<organism evidence="2 3">
    <name type="scientific">candidate division WOR_3 bacterium SM23_42</name>
    <dbReference type="NCBI Taxonomy" id="1703779"/>
    <lineage>
        <taxon>Bacteria</taxon>
        <taxon>Bacteria division WOR-3</taxon>
    </lineage>
</organism>
<dbReference type="Pfam" id="PF01261">
    <property type="entry name" value="AP_endonuc_2"/>
    <property type="match status" value="1"/>
</dbReference>
<dbReference type="SUPFAM" id="SSF51658">
    <property type="entry name" value="Xylose isomerase-like"/>
    <property type="match status" value="1"/>
</dbReference>
<evidence type="ECO:0000313" key="3">
    <source>
        <dbReference type="Proteomes" id="UP000051373"/>
    </source>
</evidence>
<dbReference type="AlphaFoldDB" id="A0A0S8FUA3"/>
<dbReference type="Gene3D" id="3.20.20.150">
    <property type="entry name" value="Divalent-metal-dependent TIM barrel enzymes"/>
    <property type="match status" value="1"/>
</dbReference>
<dbReference type="InterPro" id="IPR036237">
    <property type="entry name" value="Xyl_isomerase-like_sf"/>
</dbReference>
<dbReference type="PANTHER" id="PTHR12110:SF53">
    <property type="entry name" value="BLR5974 PROTEIN"/>
    <property type="match status" value="1"/>
</dbReference>
<sequence>MAGREVELNKNMMSIGTTFNYDIPLKEQLPIMKRAGFSHISVGARLEHSGYLTMSGRHNVKKMVANHGMAVCSIHTPFGKNIDISSPNSVTVSKTMDCYKRCIDAAQYLGARVVIFHPTAYRQFDQLDQRKKTIVENVNGLLDYAGNRGVRLAVENEYFSPANDILRFSLDMIADARYGICYDTSHDNLVPSRLRIFKKYGHRLLTTHLSDNRGTNDDHVLPEEGSFPWHKFCRVFSKIRFTGIPLLEVEMRESAFKSPSEFLQEAFTRGQRLLNACNRI</sequence>
<comment type="caution">
    <text evidence="2">The sequence shown here is derived from an EMBL/GenBank/DDBJ whole genome shotgun (WGS) entry which is preliminary data.</text>
</comment>
<reference evidence="2 3" key="1">
    <citation type="journal article" date="2015" name="Microbiome">
        <title>Genomic resolution of linkages in carbon, nitrogen, and sulfur cycling among widespread estuary sediment bacteria.</title>
        <authorList>
            <person name="Baker B.J."/>
            <person name="Lazar C.S."/>
            <person name="Teske A.P."/>
            <person name="Dick G.J."/>
        </authorList>
    </citation>
    <scope>NUCLEOTIDE SEQUENCE [LARGE SCALE GENOMIC DNA]</scope>
    <source>
        <strain evidence="2">SM23_42</strain>
    </source>
</reference>
<evidence type="ECO:0000313" key="2">
    <source>
        <dbReference type="EMBL" id="KPK63181.1"/>
    </source>
</evidence>